<evidence type="ECO:0000313" key="2">
    <source>
        <dbReference type="EMBL" id="GFR94081.1"/>
    </source>
</evidence>
<evidence type="ECO:0000313" key="3">
    <source>
        <dbReference type="Proteomes" id="UP000762676"/>
    </source>
</evidence>
<organism evidence="2 3">
    <name type="scientific">Elysia marginata</name>
    <dbReference type="NCBI Taxonomy" id="1093978"/>
    <lineage>
        <taxon>Eukaryota</taxon>
        <taxon>Metazoa</taxon>
        <taxon>Spiralia</taxon>
        <taxon>Lophotrochozoa</taxon>
        <taxon>Mollusca</taxon>
        <taxon>Gastropoda</taxon>
        <taxon>Heterobranchia</taxon>
        <taxon>Euthyneura</taxon>
        <taxon>Panpulmonata</taxon>
        <taxon>Sacoglossa</taxon>
        <taxon>Placobranchoidea</taxon>
        <taxon>Plakobranchidae</taxon>
        <taxon>Elysia</taxon>
    </lineage>
</organism>
<proteinExistence type="predicted"/>
<name>A0AAV4HAK3_9GAST</name>
<accession>A0AAV4HAK3</accession>
<sequence>MAAAGDLTCSLGRSQVSPNLVLLTVYARLGSPDFLLSFELHGSGGCVRISALLLTEYVPPGHAGLHSRSWRAQGEPGSREAQPEELQLHKHTVALPGGALTIWPRRLT</sequence>
<feature type="region of interest" description="Disordered" evidence="1">
    <location>
        <begin position="65"/>
        <end position="84"/>
    </location>
</feature>
<dbReference type="AlphaFoldDB" id="A0AAV4HAK3"/>
<dbReference type="EMBL" id="BMAT01005481">
    <property type="protein sequence ID" value="GFR94081.1"/>
    <property type="molecule type" value="Genomic_DNA"/>
</dbReference>
<dbReference type="Proteomes" id="UP000762676">
    <property type="component" value="Unassembled WGS sequence"/>
</dbReference>
<keyword evidence="3" id="KW-1185">Reference proteome</keyword>
<gene>
    <name evidence="2" type="ORF">ElyMa_002659500</name>
</gene>
<evidence type="ECO:0000256" key="1">
    <source>
        <dbReference type="SAM" id="MobiDB-lite"/>
    </source>
</evidence>
<comment type="caution">
    <text evidence="2">The sequence shown here is derived from an EMBL/GenBank/DDBJ whole genome shotgun (WGS) entry which is preliminary data.</text>
</comment>
<reference evidence="2 3" key="1">
    <citation type="journal article" date="2021" name="Elife">
        <title>Chloroplast acquisition without the gene transfer in kleptoplastic sea slugs, Plakobranchus ocellatus.</title>
        <authorList>
            <person name="Maeda T."/>
            <person name="Takahashi S."/>
            <person name="Yoshida T."/>
            <person name="Shimamura S."/>
            <person name="Takaki Y."/>
            <person name="Nagai Y."/>
            <person name="Toyoda A."/>
            <person name="Suzuki Y."/>
            <person name="Arimoto A."/>
            <person name="Ishii H."/>
            <person name="Satoh N."/>
            <person name="Nishiyama T."/>
            <person name="Hasebe M."/>
            <person name="Maruyama T."/>
            <person name="Minagawa J."/>
            <person name="Obokata J."/>
            <person name="Shigenobu S."/>
        </authorList>
    </citation>
    <scope>NUCLEOTIDE SEQUENCE [LARGE SCALE GENOMIC DNA]</scope>
</reference>
<protein>
    <submittedName>
        <fullName evidence="2">Uncharacterized protein</fullName>
    </submittedName>
</protein>